<reference evidence="4" key="1">
    <citation type="submission" date="2018-05" db="EMBL/GenBank/DDBJ databases">
        <title>Draft genome sequence of Stemphylium lycopersici strain CIDEFI 213.</title>
        <authorList>
            <person name="Medina R."/>
            <person name="Franco M.E.E."/>
            <person name="Lucentini C.G."/>
            <person name="Saparrat M.C.N."/>
            <person name="Balatti P.A."/>
        </authorList>
    </citation>
    <scope>NUCLEOTIDE SEQUENCE [LARGE SCALE GENOMIC DNA]</scope>
    <source>
        <strain evidence="4">CIDEFI 213</strain>
    </source>
</reference>
<protein>
    <submittedName>
        <fullName evidence="3">Uncharacterized protein</fullName>
    </submittedName>
</protein>
<organism evidence="3 4">
    <name type="scientific">Stemphylium lycopersici</name>
    <name type="common">Tomato gray leaf spot disease fungus</name>
    <name type="synonym">Thyrospora lycopersici</name>
    <dbReference type="NCBI Taxonomy" id="183478"/>
    <lineage>
        <taxon>Eukaryota</taxon>
        <taxon>Fungi</taxon>
        <taxon>Dikarya</taxon>
        <taxon>Ascomycota</taxon>
        <taxon>Pezizomycotina</taxon>
        <taxon>Dothideomycetes</taxon>
        <taxon>Pleosporomycetidae</taxon>
        <taxon>Pleosporales</taxon>
        <taxon>Pleosporineae</taxon>
        <taxon>Pleosporaceae</taxon>
        <taxon>Stemphylium</taxon>
    </lineage>
</organism>
<sequence>MVARLSLLSVFVTLVAVATSQQCYGVDGSALDNTHTPCNPSATHSACCASGDICMSNGLCMGTKDDSIGKIFSRGCTDATGKDVACASICPTIANNFQDHDSTPSWQIQTCDSGDKCCQSASSTKSCCGGPTAHQIPTPIRASLQLKSLASTTNYSTVKTSEMANHQIAIVGGLLGGLLGGIIIGLTATVWWMYKRERRQRRLKEHYETQMAKSSAYRKALAACMESAARPSLSVEEIGRKSEMV</sequence>
<accession>A0A364NDS1</accession>
<dbReference type="AlphaFoldDB" id="A0A364NDS1"/>
<evidence type="ECO:0000256" key="1">
    <source>
        <dbReference type="SAM" id="Phobius"/>
    </source>
</evidence>
<evidence type="ECO:0000256" key="2">
    <source>
        <dbReference type="SAM" id="SignalP"/>
    </source>
</evidence>
<feature type="chain" id="PRO_5016561330" evidence="2">
    <location>
        <begin position="21"/>
        <end position="245"/>
    </location>
</feature>
<dbReference type="EMBL" id="QGDH01000014">
    <property type="protein sequence ID" value="RAR15241.1"/>
    <property type="molecule type" value="Genomic_DNA"/>
</dbReference>
<keyword evidence="1" id="KW-1133">Transmembrane helix</keyword>
<keyword evidence="4" id="KW-1185">Reference proteome</keyword>
<feature type="signal peptide" evidence="2">
    <location>
        <begin position="1"/>
        <end position="20"/>
    </location>
</feature>
<dbReference type="STRING" id="183478.A0A364NDS1"/>
<dbReference type="Proteomes" id="UP000249619">
    <property type="component" value="Unassembled WGS sequence"/>
</dbReference>
<gene>
    <name evidence="3" type="ORF">DDE83_001478</name>
</gene>
<evidence type="ECO:0000313" key="4">
    <source>
        <dbReference type="Proteomes" id="UP000249619"/>
    </source>
</evidence>
<keyword evidence="1" id="KW-0812">Transmembrane</keyword>
<comment type="caution">
    <text evidence="3">The sequence shown here is derived from an EMBL/GenBank/DDBJ whole genome shotgun (WGS) entry which is preliminary data.</text>
</comment>
<keyword evidence="2" id="KW-0732">Signal</keyword>
<proteinExistence type="predicted"/>
<feature type="transmembrane region" description="Helical" evidence="1">
    <location>
        <begin position="168"/>
        <end position="194"/>
    </location>
</feature>
<evidence type="ECO:0000313" key="3">
    <source>
        <dbReference type="EMBL" id="RAR15241.1"/>
    </source>
</evidence>
<keyword evidence="1" id="KW-0472">Membrane</keyword>
<name>A0A364NDS1_STELY</name>